<feature type="coiled-coil region" evidence="1">
    <location>
        <begin position="51"/>
        <end position="173"/>
    </location>
</feature>
<comment type="caution">
    <text evidence="3">The sequence shown here is derived from an EMBL/GenBank/DDBJ whole genome shotgun (WGS) entry which is preliminary data.</text>
</comment>
<dbReference type="RefSeq" id="WP_002693997.1">
    <property type="nucleotide sequence ID" value="NZ_AAWS01000003.1"/>
</dbReference>
<dbReference type="OrthoDB" id="848185at2"/>
<evidence type="ECO:0000313" key="3">
    <source>
        <dbReference type="EMBL" id="EAY31420.1"/>
    </source>
</evidence>
<protein>
    <submittedName>
        <fullName evidence="3">Uncharacterized protein</fullName>
    </submittedName>
</protein>
<keyword evidence="1" id="KW-0175">Coiled coil</keyword>
<dbReference type="eggNOG" id="COG1196">
    <property type="taxonomic scope" value="Bacteria"/>
</dbReference>
<evidence type="ECO:0000256" key="2">
    <source>
        <dbReference type="SAM" id="Phobius"/>
    </source>
</evidence>
<accession>A1ZEB2</accession>
<keyword evidence="4" id="KW-1185">Reference proteome</keyword>
<reference evidence="3 4" key="1">
    <citation type="submission" date="2007-01" db="EMBL/GenBank/DDBJ databases">
        <authorList>
            <person name="Haygood M."/>
            <person name="Podell S."/>
            <person name="Anderson C."/>
            <person name="Hopkinson B."/>
            <person name="Roe K."/>
            <person name="Barbeau K."/>
            <person name="Gaasterland T."/>
            <person name="Ferriera S."/>
            <person name="Johnson J."/>
            <person name="Kravitz S."/>
            <person name="Beeson K."/>
            <person name="Sutton G."/>
            <person name="Rogers Y.-H."/>
            <person name="Friedman R."/>
            <person name="Frazier M."/>
            <person name="Venter J.C."/>
        </authorList>
    </citation>
    <scope>NUCLEOTIDE SEQUENCE [LARGE SCALE GENOMIC DNA]</scope>
    <source>
        <strain evidence="3 4">ATCC 23134</strain>
    </source>
</reference>
<name>A1ZEB2_MICM2</name>
<gene>
    <name evidence="3" type="ORF">M23134_04253</name>
</gene>
<keyword evidence="2" id="KW-0472">Membrane</keyword>
<dbReference type="Proteomes" id="UP000004095">
    <property type="component" value="Unassembled WGS sequence"/>
</dbReference>
<organism evidence="3 4">
    <name type="scientific">Microscilla marina ATCC 23134</name>
    <dbReference type="NCBI Taxonomy" id="313606"/>
    <lineage>
        <taxon>Bacteria</taxon>
        <taxon>Pseudomonadati</taxon>
        <taxon>Bacteroidota</taxon>
        <taxon>Cytophagia</taxon>
        <taxon>Cytophagales</taxon>
        <taxon>Microscillaceae</taxon>
        <taxon>Microscilla</taxon>
    </lineage>
</organism>
<sequence length="309" mass="35553">MTTEQKQDKRRVIVIGFILVLVLLNVVLIYMIIQNKNSEIDKQKTLRAQQKESYETNLNNLSRRLKQEIARSKQDGEENQKYQDSLLKVLKEVEGERDNLKASKTFTQKQMQYYKLKIAAYEELLIRKDSLMRKFKATIARQSEQMTDLRKKNNEVLEQVGKTKEEISQYKKRFAKAGVLKAENITINRVNRRGKEKGGGSYRERNIDKLKIYFTLADNKAAKIGQKSIMMLLKDDTGQTLVPSVGGGRFKLNGTATSYTAAQSFLFDNSQQTLVFNYINTNKDLGKGKFTIELYSEGERIGTGSFTIR</sequence>
<dbReference type="AlphaFoldDB" id="A1ZEB2"/>
<keyword evidence="2" id="KW-1133">Transmembrane helix</keyword>
<keyword evidence="2" id="KW-0812">Transmembrane</keyword>
<feature type="transmembrane region" description="Helical" evidence="2">
    <location>
        <begin position="12"/>
        <end position="33"/>
    </location>
</feature>
<evidence type="ECO:0000256" key="1">
    <source>
        <dbReference type="SAM" id="Coils"/>
    </source>
</evidence>
<proteinExistence type="predicted"/>
<dbReference type="EMBL" id="AAWS01000003">
    <property type="protein sequence ID" value="EAY31420.1"/>
    <property type="molecule type" value="Genomic_DNA"/>
</dbReference>
<evidence type="ECO:0000313" key="4">
    <source>
        <dbReference type="Proteomes" id="UP000004095"/>
    </source>
</evidence>